<sequence>MARRGRRWLVALAVVVVVLVGLFAVVDRVAVNMAEKRIADQAASEMRNRGITSDSKPRASISGFPFLTQVLSGTYQNVTIDVDKPHTGQVTLDHITLAANQVHAPLDTIRSGRGRVTADTVQGTAAIGWDAVKQLVDTTPLRQVPGLDVSKLQITAKDNKLNLAAPITFAGLNLQLQATGTLAVTKGQVHLQLDDLRAASGNGASLPVPPSFVDQYRSQLGVNIAVPKLPYSLVVNKVESNANGIVIIATAADVVIAGQA</sequence>
<evidence type="ECO:0000313" key="1">
    <source>
        <dbReference type="EMBL" id="GIG72379.1"/>
    </source>
</evidence>
<dbReference type="InterPro" id="IPR021373">
    <property type="entry name" value="DUF2993"/>
</dbReference>
<organism evidence="1 2">
    <name type="scientific">Planosporangium flavigriseum</name>
    <dbReference type="NCBI Taxonomy" id="373681"/>
    <lineage>
        <taxon>Bacteria</taxon>
        <taxon>Bacillati</taxon>
        <taxon>Actinomycetota</taxon>
        <taxon>Actinomycetes</taxon>
        <taxon>Micromonosporales</taxon>
        <taxon>Micromonosporaceae</taxon>
        <taxon>Planosporangium</taxon>
    </lineage>
</organism>
<dbReference type="Pfam" id="PF11209">
    <property type="entry name" value="LmeA"/>
    <property type="match status" value="1"/>
</dbReference>
<keyword evidence="2" id="KW-1185">Reference proteome</keyword>
<accession>A0A8J3PKP8</accession>
<gene>
    <name evidence="1" type="ORF">Pfl04_07830</name>
</gene>
<dbReference type="Proteomes" id="UP000653674">
    <property type="component" value="Unassembled WGS sequence"/>
</dbReference>
<evidence type="ECO:0000313" key="2">
    <source>
        <dbReference type="Proteomes" id="UP000653674"/>
    </source>
</evidence>
<proteinExistence type="predicted"/>
<dbReference type="AlphaFoldDB" id="A0A8J3PKP8"/>
<dbReference type="EMBL" id="BONU01000003">
    <property type="protein sequence ID" value="GIG72379.1"/>
    <property type="molecule type" value="Genomic_DNA"/>
</dbReference>
<name>A0A8J3PKP8_9ACTN</name>
<protein>
    <recommendedName>
        <fullName evidence="3">DUF2993 domain-containing protein</fullName>
    </recommendedName>
</protein>
<evidence type="ECO:0008006" key="3">
    <source>
        <dbReference type="Google" id="ProtNLM"/>
    </source>
</evidence>
<reference evidence="1" key="1">
    <citation type="submission" date="2021-01" db="EMBL/GenBank/DDBJ databases">
        <title>Whole genome shotgun sequence of Planosporangium flavigriseum NBRC 105377.</title>
        <authorList>
            <person name="Komaki H."/>
            <person name="Tamura T."/>
        </authorList>
    </citation>
    <scope>NUCLEOTIDE SEQUENCE</scope>
    <source>
        <strain evidence="1">NBRC 105377</strain>
    </source>
</reference>
<comment type="caution">
    <text evidence="1">The sequence shown here is derived from an EMBL/GenBank/DDBJ whole genome shotgun (WGS) entry which is preliminary data.</text>
</comment>
<dbReference type="RefSeq" id="WP_168072879.1">
    <property type="nucleotide sequence ID" value="NZ_BAAAQJ010000008.1"/>
</dbReference>